<name>A0A9D4EQQ2_DREPO</name>
<sequence length="1067" mass="123032">MGDTVYDAVQVSRLLSLNAGDDYSKYESVKLAAKKRKEASESNKPKSKKILVTPLRAFPHPEIVAKSDQQPSAIHVRSSHKYSDIKKREFIDSRRCKSETKDFHLNQRLEYKSNGLERHNVLGKDIHAEQRFSITSNKSPSAESENHRRREVAGEKKSKPRVLIKRELTNVEKSERKTHFASDISNGQVHASEKPEKTSRKDRESPNIRRSESTEKYKRSSPSATKNHKVISTQKQELTYLVHRQRSSSVADDVVERKDSTHEIKQDKPLMEVRRRLDFEKEEIEDDVGPLAQELDFTDKLAALRSIISKGRDLKDITDRKALDFKDISDRKAYYDEYRTRRKRVMVSRSDSLKENHDTEAEFLETSKLGRNSEYGKDQRRRKVQSADIFSTNEVTGRITREDLQILKERLSERNKHVENNGVSKELQESNLELLHAGSGRKIITSSGKGEIKAELDMDNNVERPDSRLESKETQTNELNQSVRSVQSNAPFYEPSGRPMSAPLFNCQVSVGKTKVYKTRTYRLEGIEKGVNVESMGTFDHKDEKQTNVGSFVGSSLTPEKDKAKMKLKVKAQGKEYKDMDDGKLNTEDVRSLKHEPGNQRPCSRNSQLADDEINHINKKTVRSGTPRTSRRSSSSLNYQDTKGYEVREDKNISKSERKVREWIRKQEMLRKGRPVSAVGNFTPGPLLLEELNVSISIPAGQNCADIRHSPSDSCDRIPVKLEKSKNEKAYTLGQSSEPIGFLVSKTGNVDGLSSRQSIFDRLERITMAVTTKQHQFEVDIPVADGVIMGQKSGVEKKLPKQTVEQSDSADTETATAIKKPRSSVFSLPFSIQSGESISSTVQAVKLLRKLYNVDTETRQNLVLMAKCFRRWFNNVLHARVRNLQILQAARQLSPVSYGVMLRESDTCYRDTLLSRYFAWWKTACRNARLERKVRELHRRHTLQKGMNAFKWAINRSKLQHGILQDRINSMLLSAYFEKWRVRTEENRRLRLQQAFLRWRQFTKEAQKWKEHKSLDLPELPDIPITPIQRIRMLRTQTNTKLKGRMLLEWYNNYRGRVKQHKADKHH</sequence>
<gene>
    <name evidence="2" type="ORF">DPMN_161963</name>
</gene>
<reference evidence="2" key="2">
    <citation type="submission" date="2020-11" db="EMBL/GenBank/DDBJ databases">
        <authorList>
            <person name="McCartney M.A."/>
            <person name="Auch B."/>
            <person name="Kono T."/>
            <person name="Mallez S."/>
            <person name="Becker A."/>
            <person name="Gohl D.M."/>
            <person name="Silverstein K.A.T."/>
            <person name="Koren S."/>
            <person name="Bechman K.B."/>
            <person name="Herman A."/>
            <person name="Abrahante J.E."/>
            <person name="Garbe J."/>
        </authorList>
    </citation>
    <scope>NUCLEOTIDE SEQUENCE</scope>
    <source>
        <strain evidence="2">Duluth1</strain>
        <tissue evidence="2">Whole animal</tissue>
    </source>
</reference>
<evidence type="ECO:0000256" key="1">
    <source>
        <dbReference type="SAM" id="MobiDB-lite"/>
    </source>
</evidence>
<dbReference type="EMBL" id="JAIWYP010000008">
    <property type="protein sequence ID" value="KAH3784013.1"/>
    <property type="molecule type" value="Genomic_DNA"/>
</dbReference>
<evidence type="ECO:0000313" key="2">
    <source>
        <dbReference type="EMBL" id="KAH3784013.1"/>
    </source>
</evidence>
<feature type="compositionally biased region" description="Basic and acidic residues" evidence="1">
    <location>
        <begin position="643"/>
        <end position="652"/>
    </location>
</feature>
<feature type="compositionally biased region" description="Basic and acidic residues" evidence="1">
    <location>
        <begin position="454"/>
        <end position="475"/>
    </location>
</feature>
<protein>
    <submittedName>
        <fullName evidence="2">Uncharacterized protein</fullName>
    </submittedName>
</protein>
<reference evidence="2" key="1">
    <citation type="journal article" date="2019" name="bioRxiv">
        <title>The Genome of the Zebra Mussel, Dreissena polymorpha: A Resource for Invasive Species Research.</title>
        <authorList>
            <person name="McCartney M.A."/>
            <person name="Auch B."/>
            <person name="Kono T."/>
            <person name="Mallez S."/>
            <person name="Zhang Y."/>
            <person name="Obille A."/>
            <person name="Becker A."/>
            <person name="Abrahante J.E."/>
            <person name="Garbe J."/>
            <person name="Badalamenti J.P."/>
            <person name="Herman A."/>
            <person name="Mangelson H."/>
            <person name="Liachko I."/>
            <person name="Sullivan S."/>
            <person name="Sone E.D."/>
            <person name="Koren S."/>
            <person name="Silverstein K.A.T."/>
            <person name="Beckman K.B."/>
            <person name="Gohl D.M."/>
        </authorList>
    </citation>
    <scope>NUCLEOTIDE SEQUENCE</scope>
    <source>
        <strain evidence="2">Duluth1</strain>
        <tissue evidence="2">Whole animal</tissue>
    </source>
</reference>
<feature type="region of interest" description="Disordered" evidence="1">
    <location>
        <begin position="549"/>
        <end position="652"/>
    </location>
</feature>
<feature type="compositionally biased region" description="Polar residues" evidence="1">
    <location>
        <begin position="132"/>
        <end position="143"/>
    </location>
</feature>
<keyword evidence="3" id="KW-1185">Reference proteome</keyword>
<feature type="region of interest" description="Disordered" evidence="1">
    <location>
        <begin position="454"/>
        <end position="482"/>
    </location>
</feature>
<proteinExistence type="predicted"/>
<dbReference type="AlphaFoldDB" id="A0A9D4EQQ2"/>
<feature type="compositionally biased region" description="Basic and acidic residues" evidence="1">
    <location>
        <begin position="164"/>
        <end position="180"/>
    </location>
</feature>
<comment type="caution">
    <text evidence="2">The sequence shown here is derived from an EMBL/GenBank/DDBJ whole genome shotgun (WGS) entry which is preliminary data.</text>
</comment>
<dbReference type="Proteomes" id="UP000828390">
    <property type="component" value="Unassembled WGS sequence"/>
</dbReference>
<feature type="region of interest" description="Disordered" evidence="1">
    <location>
        <begin position="131"/>
        <end position="232"/>
    </location>
</feature>
<evidence type="ECO:0000313" key="3">
    <source>
        <dbReference type="Proteomes" id="UP000828390"/>
    </source>
</evidence>
<organism evidence="2 3">
    <name type="scientific">Dreissena polymorpha</name>
    <name type="common">Zebra mussel</name>
    <name type="synonym">Mytilus polymorpha</name>
    <dbReference type="NCBI Taxonomy" id="45954"/>
    <lineage>
        <taxon>Eukaryota</taxon>
        <taxon>Metazoa</taxon>
        <taxon>Spiralia</taxon>
        <taxon>Lophotrochozoa</taxon>
        <taxon>Mollusca</taxon>
        <taxon>Bivalvia</taxon>
        <taxon>Autobranchia</taxon>
        <taxon>Heteroconchia</taxon>
        <taxon>Euheterodonta</taxon>
        <taxon>Imparidentia</taxon>
        <taxon>Neoheterodontei</taxon>
        <taxon>Myida</taxon>
        <taxon>Dreissenoidea</taxon>
        <taxon>Dreissenidae</taxon>
        <taxon>Dreissena</taxon>
    </lineage>
</organism>
<feature type="compositionally biased region" description="Basic and acidic residues" evidence="1">
    <location>
        <begin position="144"/>
        <end position="157"/>
    </location>
</feature>
<feature type="compositionally biased region" description="Polar residues" evidence="1">
    <location>
        <begin position="549"/>
        <end position="558"/>
    </location>
</feature>
<feature type="non-terminal residue" evidence="2">
    <location>
        <position position="1067"/>
    </location>
</feature>
<feature type="compositionally biased region" description="Basic and acidic residues" evidence="1">
    <location>
        <begin position="191"/>
        <end position="218"/>
    </location>
</feature>
<accession>A0A9D4EQQ2</accession>
<feature type="compositionally biased region" description="Low complexity" evidence="1">
    <location>
        <begin position="623"/>
        <end position="636"/>
    </location>
</feature>
<feature type="compositionally biased region" description="Basic and acidic residues" evidence="1">
    <location>
        <begin position="573"/>
        <end position="598"/>
    </location>
</feature>
<feature type="compositionally biased region" description="Polar residues" evidence="1">
    <location>
        <begin position="220"/>
        <end position="232"/>
    </location>
</feature>